<keyword evidence="3" id="KW-1185">Reference proteome</keyword>
<dbReference type="RefSeq" id="WP_237978491.1">
    <property type="nucleotide sequence ID" value="NZ_JAKNCT010000005.1"/>
</dbReference>
<accession>A0ABS9MQD8</accession>
<evidence type="ECO:0000313" key="2">
    <source>
        <dbReference type="EMBL" id="MCG5030838.1"/>
    </source>
</evidence>
<comment type="caution">
    <text evidence="2">The sequence shown here is derived from an EMBL/GenBank/DDBJ whole genome shotgun (WGS) entry which is preliminary data.</text>
</comment>
<evidence type="ECO:0000256" key="1">
    <source>
        <dbReference type="SAM" id="MobiDB-lite"/>
    </source>
</evidence>
<protein>
    <submittedName>
        <fullName evidence="2">Uncharacterized protein</fullName>
    </submittedName>
</protein>
<dbReference type="Proteomes" id="UP001297600">
    <property type="component" value="Unassembled WGS sequence"/>
</dbReference>
<name>A0ABS9MQD8_9BURK</name>
<evidence type="ECO:0000313" key="3">
    <source>
        <dbReference type="Proteomes" id="UP001297600"/>
    </source>
</evidence>
<feature type="compositionally biased region" description="Basic residues" evidence="1">
    <location>
        <begin position="36"/>
        <end position="54"/>
    </location>
</feature>
<organism evidence="2 3">
    <name type="scientific">Mesosutterella porci</name>
    <dbReference type="NCBI Taxonomy" id="2915351"/>
    <lineage>
        <taxon>Bacteria</taxon>
        <taxon>Pseudomonadati</taxon>
        <taxon>Pseudomonadota</taxon>
        <taxon>Betaproteobacteria</taxon>
        <taxon>Burkholderiales</taxon>
        <taxon>Sutterellaceae</taxon>
        <taxon>Mesosutterella</taxon>
    </lineage>
</organism>
<dbReference type="EMBL" id="JAKNCT010000005">
    <property type="protein sequence ID" value="MCG5030838.1"/>
    <property type="molecule type" value="Genomic_DNA"/>
</dbReference>
<sequence>MKAREKERLEREFFRLMASDFTAEPDEGLFGPPRASKPRAAAKPRPAAKRSRRRAAALTGEEYARFFGAEGSPQGAFSF</sequence>
<reference evidence="2 3" key="1">
    <citation type="submission" date="2022-02" db="EMBL/GenBank/DDBJ databases">
        <title>Mesosutterella porci, a novel member of the family Sutterellaceae from pig feces.</title>
        <authorList>
            <person name="Wylensek D."/>
            <person name="Clavel T."/>
        </authorList>
    </citation>
    <scope>NUCLEOTIDE SEQUENCE [LARGE SCALE GENOMIC DNA]</scope>
    <source>
        <strain evidence="3">oilRF-744-wt-GAM-9</strain>
    </source>
</reference>
<feature type="region of interest" description="Disordered" evidence="1">
    <location>
        <begin position="24"/>
        <end position="54"/>
    </location>
</feature>
<proteinExistence type="predicted"/>
<gene>
    <name evidence="2" type="ORF">MAF45_05190</name>
</gene>